<name>T1H8L1_RHOPR</name>
<dbReference type="Proteomes" id="UP000015103">
    <property type="component" value="Unassembled WGS sequence"/>
</dbReference>
<reference evidence="2" key="1">
    <citation type="submission" date="2015-05" db="UniProtKB">
        <authorList>
            <consortium name="EnsemblMetazoa"/>
        </authorList>
    </citation>
    <scope>IDENTIFICATION</scope>
</reference>
<proteinExistence type="predicted"/>
<dbReference type="HOGENOM" id="CLU_2040944_0_0_1"/>
<evidence type="ECO:0000313" key="2">
    <source>
        <dbReference type="EnsemblMetazoa" id="RPRC000354-PA"/>
    </source>
</evidence>
<evidence type="ECO:0000256" key="1">
    <source>
        <dbReference type="SAM" id="MobiDB-lite"/>
    </source>
</evidence>
<feature type="region of interest" description="Disordered" evidence="1">
    <location>
        <begin position="100"/>
        <end position="121"/>
    </location>
</feature>
<organism evidence="2 3">
    <name type="scientific">Rhodnius prolixus</name>
    <name type="common">Triatomid bug</name>
    <dbReference type="NCBI Taxonomy" id="13249"/>
    <lineage>
        <taxon>Eukaryota</taxon>
        <taxon>Metazoa</taxon>
        <taxon>Ecdysozoa</taxon>
        <taxon>Arthropoda</taxon>
        <taxon>Hexapoda</taxon>
        <taxon>Insecta</taxon>
        <taxon>Pterygota</taxon>
        <taxon>Neoptera</taxon>
        <taxon>Paraneoptera</taxon>
        <taxon>Hemiptera</taxon>
        <taxon>Heteroptera</taxon>
        <taxon>Panheteroptera</taxon>
        <taxon>Cimicomorpha</taxon>
        <taxon>Reduviidae</taxon>
        <taxon>Triatominae</taxon>
        <taxon>Rhodnius</taxon>
    </lineage>
</organism>
<evidence type="ECO:0000313" key="3">
    <source>
        <dbReference type="Proteomes" id="UP000015103"/>
    </source>
</evidence>
<accession>T1H8L1</accession>
<dbReference type="InParanoid" id="T1H8L1"/>
<feature type="region of interest" description="Disordered" evidence="1">
    <location>
        <begin position="1"/>
        <end position="25"/>
    </location>
</feature>
<feature type="compositionally biased region" description="Polar residues" evidence="1">
    <location>
        <begin position="12"/>
        <end position="22"/>
    </location>
</feature>
<dbReference type="EMBL" id="ACPB03020786">
    <property type="status" value="NOT_ANNOTATED_CDS"/>
    <property type="molecule type" value="Genomic_DNA"/>
</dbReference>
<protein>
    <submittedName>
        <fullName evidence="2">Uncharacterized protein</fullName>
    </submittedName>
</protein>
<dbReference type="VEuPathDB" id="VectorBase:RPRC000354"/>
<feature type="compositionally biased region" description="Gly residues" evidence="1">
    <location>
        <begin position="110"/>
        <end position="121"/>
    </location>
</feature>
<keyword evidence="3" id="KW-1185">Reference proteome</keyword>
<dbReference type="AlphaFoldDB" id="T1H8L1"/>
<dbReference type="EnsemblMetazoa" id="RPRC000354-RA">
    <property type="protein sequence ID" value="RPRC000354-PA"/>
    <property type="gene ID" value="RPRC000354"/>
</dbReference>
<sequence>MGESLWRGLDSGNWTPSTNTEGYQLPTLLESPHSELILSPAILWNKKSDECKTLEQKKKRETVCKAPDLRPKEIPPYEYGYCKEPEKPLPMSCPPKAIRSKKGPCCHESGGSGSKGGCRNK</sequence>